<evidence type="ECO:0000256" key="7">
    <source>
        <dbReference type="ARBA" id="ARBA00024033"/>
    </source>
</evidence>
<dbReference type="RefSeq" id="WP_158263587.1">
    <property type="nucleotide sequence ID" value="NZ_PVTD01000008.1"/>
</dbReference>
<reference evidence="9 10" key="1">
    <citation type="submission" date="2018-03" db="EMBL/GenBank/DDBJ databases">
        <title>Genomic Encyclopedia of Archaeal and Bacterial Type Strains, Phase II (KMG-II): from individual species to whole genera.</title>
        <authorList>
            <person name="Goeker M."/>
        </authorList>
    </citation>
    <scope>NUCLEOTIDE SEQUENCE [LARGE SCALE GENOMIC DNA]</scope>
    <source>
        <strain evidence="9 10">DSM 29328</strain>
    </source>
</reference>
<comment type="similarity">
    <text evidence="7">Belongs to the glycosyltransferase 87 family.</text>
</comment>
<keyword evidence="10" id="KW-1185">Reference proteome</keyword>
<feature type="transmembrane region" description="Helical" evidence="8">
    <location>
        <begin position="340"/>
        <end position="361"/>
    </location>
</feature>
<dbReference type="EMBL" id="PVTD01000008">
    <property type="protein sequence ID" value="PRY21789.1"/>
    <property type="molecule type" value="Genomic_DNA"/>
</dbReference>
<feature type="transmembrane region" description="Helical" evidence="8">
    <location>
        <begin position="373"/>
        <end position="390"/>
    </location>
</feature>
<evidence type="ECO:0000256" key="2">
    <source>
        <dbReference type="ARBA" id="ARBA00022475"/>
    </source>
</evidence>
<comment type="caution">
    <text evidence="9">The sequence shown here is derived from an EMBL/GenBank/DDBJ whole genome shotgun (WGS) entry which is preliminary data.</text>
</comment>
<comment type="subcellular location">
    <subcellularLocation>
        <location evidence="1">Cell membrane</location>
        <topology evidence="1">Multi-pass membrane protein</topology>
    </subcellularLocation>
</comment>
<keyword evidence="5 8" id="KW-1133">Transmembrane helix</keyword>
<keyword evidence="6 8" id="KW-0472">Membrane</keyword>
<feature type="transmembrane region" description="Helical" evidence="8">
    <location>
        <begin position="223"/>
        <end position="242"/>
    </location>
</feature>
<feature type="transmembrane region" description="Helical" evidence="8">
    <location>
        <begin position="145"/>
        <end position="166"/>
    </location>
</feature>
<dbReference type="InterPro" id="IPR018584">
    <property type="entry name" value="GT87"/>
</dbReference>
<evidence type="ECO:0000256" key="4">
    <source>
        <dbReference type="ARBA" id="ARBA00022692"/>
    </source>
</evidence>
<feature type="transmembrane region" description="Helical" evidence="8">
    <location>
        <begin position="195"/>
        <end position="217"/>
    </location>
</feature>
<evidence type="ECO:0000313" key="10">
    <source>
        <dbReference type="Proteomes" id="UP000239480"/>
    </source>
</evidence>
<evidence type="ECO:0000256" key="5">
    <source>
        <dbReference type="ARBA" id="ARBA00022989"/>
    </source>
</evidence>
<dbReference type="Pfam" id="PF09594">
    <property type="entry name" value="GT87"/>
    <property type="match status" value="1"/>
</dbReference>
<keyword evidence="4 8" id="KW-0812">Transmembrane</keyword>
<dbReference type="GO" id="GO:0005886">
    <property type="term" value="C:plasma membrane"/>
    <property type="evidence" value="ECO:0007669"/>
    <property type="project" value="UniProtKB-SubCell"/>
</dbReference>
<organism evidence="9 10">
    <name type="scientific">Aliiruegeria haliotis</name>
    <dbReference type="NCBI Taxonomy" id="1280846"/>
    <lineage>
        <taxon>Bacteria</taxon>
        <taxon>Pseudomonadati</taxon>
        <taxon>Pseudomonadota</taxon>
        <taxon>Alphaproteobacteria</taxon>
        <taxon>Rhodobacterales</taxon>
        <taxon>Roseobacteraceae</taxon>
        <taxon>Aliiruegeria</taxon>
    </lineage>
</organism>
<name>A0A2T0RKS4_9RHOB</name>
<feature type="transmembrane region" description="Helical" evidence="8">
    <location>
        <begin position="17"/>
        <end position="36"/>
    </location>
</feature>
<keyword evidence="3" id="KW-0808">Transferase</keyword>
<evidence type="ECO:0000256" key="3">
    <source>
        <dbReference type="ARBA" id="ARBA00022679"/>
    </source>
</evidence>
<dbReference type="GO" id="GO:0016758">
    <property type="term" value="F:hexosyltransferase activity"/>
    <property type="evidence" value="ECO:0007669"/>
    <property type="project" value="InterPro"/>
</dbReference>
<evidence type="ECO:0000256" key="1">
    <source>
        <dbReference type="ARBA" id="ARBA00004651"/>
    </source>
</evidence>
<evidence type="ECO:0000256" key="8">
    <source>
        <dbReference type="SAM" id="Phobius"/>
    </source>
</evidence>
<accession>A0A2T0RKS4</accession>
<feature type="transmembrane region" description="Helical" evidence="8">
    <location>
        <begin position="114"/>
        <end position="133"/>
    </location>
</feature>
<feature type="transmembrane region" description="Helical" evidence="8">
    <location>
        <begin position="402"/>
        <end position="419"/>
    </location>
</feature>
<gene>
    <name evidence="9" type="ORF">CLV78_10860</name>
</gene>
<evidence type="ECO:0000256" key="6">
    <source>
        <dbReference type="ARBA" id="ARBA00023136"/>
    </source>
</evidence>
<protein>
    <submittedName>
        <fullName evidence="9">Uncharacterized protein DUF2029</fullName>
    </submittedName>
</protein>
<proteinExistence type="inferred from homology"/>
<keyword evidence="2" id="KW-1003">Cell membrane</keyword>
<dbReference type="AlphaFoldDB" id="A0A2T0RKS4"/>
<dbReference type="OrthoDB" id="7865847at2"/>
<sequence>MVLDQTMVRQGRADPKTLAGVLTVVAVCAIGLMEVWNTFMADLSAVYMAGYFYGIGKPELIYDAPPGFFGSSPPTWAPYMEDFGLGDQFVTPYVYPPLWAAMISPIATSVSPQAFFNGVAVLQATLGALSIWLAWRIAGPRAPALWIWLMMSAGLLLTSLISTFAFLLMQPQILVTFLTLLAFERYLAGRAGLAGSILGLAAMLKLAPAGFALIFLLDRNWRALGAFAATCAVIGGLGLFLIGPELHLAFRAAVDVVQNTLFLSSTNYSVTPLLPVLGDWLGLLPPLDVSGYNVRIRSGMEGARLASKAVFALLVLWMVLRTQRMPEAVRLPVRLMSLSLLLNLFGPLGWIHYYLLPLLLLPSLPAFLPPARAYAVIGIFGLLTSNWLFWRLREVWNGDLASVSFSVAVMLCLFFAILTPGRRSDGDWQG</sequence>
<dbReference type="Proteomes" id="UP000239480">
    <property type="component" value="Unassembled WGS sequence"/>
</dbReference>
<feature type="transmembrane region" description="Helical" evidence="8">
    <location>
        <begin position="302"/>
        <end position="320"/>
    </location>
</feature>
<evidence type="ECO:0000313" key="9">
    <source>
        <dbReference type="EMBL" id="PRY21789.1"/>
    </source>
</evidence>